<protein>
    <submittedName>
        <fullName evidence="2">Uncharacterized protein</fullName>
    </submittedName>
</protein>
<proteinExistence type="predicted"/>
<feature type="compositionally biased region" description="Basic and acidic residues" evidence="1">
    <location>
        <begin position="46"/>
        <end position="56"/>
    </location>
</feature>
<reference evidence="2 3" key="1">
    <citation type="journal article" date="2016" name="Sci. Rep.">
        <title>Metabolic traits of an uncultured archaeal lineage -MSBL1- from brine pools of the Red Sea.</title>
        <authorList>
            <person name="Mwirichia R."/>
            <person name="Alam I."/>
            <person name="Rashid M."/>
            <person name="Vinu M."/>
            <person name="Ba-Alawi W."/>
            <person name="Anthony Kamau A."/>
            <person name="Kamanda Ngugi D."/>
            <person name="Goker M."/>
            <person name="Klenk H.P."/>
            <person name="Bajic V."/>
            <person name="Stingl U."/>
        </authorList>
    </citation>
    <scope>NUCLEOTIDE SEQUENCE [LARGE SCALE GENOMIC DNA]</scope>
    <source>
        <strain evidence="2">SCGC-AAA259E19</strain>
    </source>
</reference>
<evidence type="ECO:0000256" key="1">
    <source>
        <dbReference type="SAM" id="MobiDB-lite"/>
    </source>
</evidence>
<gene>
    <name evidence="2" type="ORF">AKJ65_01925</name>
</gene>
<organism evidence="2 3">
    <name type="scientific">candidate division MSBL1 archaeon SCGC-AAA259E19</name>
    <dbReference type="NCBI Taxonomy" id="1698264"/>
    <lineage>
        <taxon>Archaea</taxon>
        <taxon>Methanobacteriati</taxon>
        <taxon>Methanobacteriota</taxon>
        <taxon>candidate division MSBL1</taxon>
    </lineage>
</organism>
<evidence type="ECO:0000313" key="3">
    <source>
        <dbReference type="Proteomes" id="UP000070284"/>
    </source>
</evidence>
<sequence>MRGVGILATGSDEHKLGALLSAVKSEAKGEAISPGFVDEFVRREEKEEGKLKTHEDDSGETYVEAI</sequence>
<keyword evidence="3" id="KW-1185">Reference proteome</keyword>
<accession>A0A133UMH8</accession>
<evidence type="ECO:0000313" key="2">
    <source>
        <dbReference type="EMBL" id="KXA95391.1"/>
    </source>
</evidence>
<dbReference type="AlphaFoldDB" id="A0A133UMH8"/>
<name>A0A133UMH8_9EURY</name>
<dbReference type="Proteomes" id="UP000070284">
    <property type="component" value="Unassembled WGS sequence"/>
</dbReference>
<dbReference type="EMBL" id="LHXO01000016">
    <property type="protein sequence ID" value="KXA95391.1"/>
    <property type="molecule type" value="Genomic_DNA"/>
</dbReference>
<comment type="caution">
    <text evidence="2">The sequence shown here is derived from an EMBL/GenBank/DDBJ whole genome shotgun (WGS) entry which is preliminary data.</text>
</comment>
<feature type="region of interest" description="Disordered" evidence="1">
    <location>
        <begin position="46"/>
        <end position="66"/>
    </location>
</feature>